<dbReference type="EMBL" id="PZQS01000001">
    <property type="protein sequence ID" value="PVD38508.1"/>
    <property type="molecule type" value="Genomic_DNA"/>
</dbReference>
<keyword evidence="1" id="KW-0597">Phosphoprotein</keyword>
<dbReference type="PANTHER" id="PTHR12962:SF1">
    <property type="entry name" value="COLD SHOCK DOMAIN-CONTAINING PROTEIN CG9705"/>
    <property type="match status" value="1"/>
</dbReference>
<dbReference type="CDD" id="cd04458">
    <property type="entry name" value="CSP_CDS"/>
    <property type="match status" value="1"/>
</dbReference>
<dbReference type="SMART" id="SM00357">
    <property type="entry name" value="CSP"/>
    <property type="match status" value="1"/>
</dbReference>
<dbReference type="SUPFAM" id="SSF50249">
    <property type="entry name" value="Nucleic acid-binding proteins"/>
    <property type="match status" value="1"/>
</dbReference>
<reference evidence="4 5" key="1">
    <citation type="submission" date="2018-04" db="EMBL/GenBank/DDBJ databases">
        <title>The genome of golden apple snail Pomacea canaliculata provides insight into stress tolerance and invasive adaptation.</title>
        <authorList>
            <person name="Liu C."/>
            <person name="Liu B."/>
            <person name="Ren Y."/>
            <person name="Zhang Y."/>
            <person name="Wang H."/>
            <person name="Li S."/>
            <person name="Jiang F."/>
            <person name="Yin L."/>
            <person name="Zhang G."/>
            <person name="Qian W."/>
            <person name="Fan W."/>
        </authorList>
    </citation>
    <scope>NUCLEOTIDE SEQUENCE [LARGE SCALE GENOMIC DNA]</scope>
    <source>
        <strain evidence="4">SZHN2017</strain>
        <tissue evidence="4">Muscle</tissue>
    </source>
</reference>
<accession>A0A2T7PYM7</accession>
<dbReference type="AlphaFoldDB" id="A0A2T7PYM7"/>
<dbReference type="InterPro" id="IPR052069">
    <property type="entry name" value="Ca-reg_mRNA-binding_domain"/>
</dbReference>
<dbReference type="GO" id="GO:0005737">
    <property type="term" value="C:cytoplasm"/>
    <property type="evidence" value="ECO:0007669"/>
    <property type="project" value="TreeGrafter"/>
</dbReference>
<dbReference type="OMA" id="YRGVCKC"/>
<dbReference type="FunFam" id="2.40.50.140:FF:000086">
    <property type="entry name" value="Cold shock domain-containing protein C2"/>
    <property type="match status" value="1"/>
</dbReference>
<evidence type="ECO:0000259" key="3">
    <source>
        <dbReference type="PROSITE" id="PS51857"/>
    </source>
</evidence>
<dbReference type="InterPro" id="IPR011129">
    <property type="entry name" value="CSD"/>
</dbReference>
<feature type="domain" description="CSD" evidence="3">
    <location>
        <begin position="54"/>
        <end position="120"/>
    </location>
</feature>
<organism evidence="4 5">
    <name type="scientific">Pomacea canaliculata</name>
    <name type="common">Golden apple snail</name>
    <dbReference type="NCBI Taxonomy" id="400727"/>
    <lineage>
        <taxon>Eukaryota</taxon>
        <taxon>Metazoa</taxon>
        <taxon>Spiralia</taxon>
        <taxon>Lophotrochozoa</taxon>
        <taxon>Mollusca</taxon>
        <taxon>Gastropoda</taxon>
        <taxon>Caenogastropoda</taxon>
        <taxon>Architaenioglossa</taxon>
        <taxon>Ampullarioidea</taxon>
        <taxon>Ampullariidae</taxon>
        <taxon>Pomacea</taxon>
    </lineage>
</organism>
<dbReference type="GO" id="GO:0043488">
    <property type="term" value="P:regulation of mRNA stability"/>
    <property type="evidence" value="ECO:0007669"/>
    <property type="project" value="TreeGrafter"/>
</dbReference>
<keyword evidence="5" id="KW-1185">Reference proteome</keyword>
<evidence type="ECO:0000313" key="4">
    <source>
        <dbReference type="EMBL" id="PVD38508.1"/>
    </source>
</evidence>
<evidence type="ECO:0000313" key="5">
    <source>
        <dbReference type="Proteomes" id="UP000245119"/>
    </source>
</evidence>
<dbReference type="PROSITE" id="PS51857">
    <property type="entry name" value="CSD_2"/>
    <property type="match status" value="1"/>
</dbReference>
<evidence type="ECO:0000256" key="1">
    <source>
        <dbReference type="ARBA" id="ARBA00022553"/>
    </source>
</evidence>
<feature type="compositionally biased region" description="Polar residues" evidence="2">
    <location>
        <begin position="1"/>
        <end position="27"/>
    </location>
</feature>
<dbReference type="InterPro" id="IPR002059">
    <property type="entry name" value="CSP_DNA-bd"/>
</dbReference>
<evidence type="ECO:0000256" key="2">
    <source>
        <dbReference type="SAM" id="MobiDB-lite"/>
    </source>
</evidence>
<feature type="compositionally biased region" description="Basic and acidic residues" evidence="2">
    <location>
        <begin position="127"/>
        <end position="146"/>
    </location>
</feature>
<dbReference type="OrthoDB" id="448492at2759"/>
<sequence length="146" mass="16275">MSAPQDTPENTEAVNDQTMSSSPSSRNHFLIPSPIPTRRNRSYSASEKALRAPSMKGTIKTFCRQRGHGFITPEDGSEPIFVHISDIEGEFVPKEGDEVTFRTIPIPPRMEKKQAAHVVITHLKPGVTHERWDSPVPRDPEDGGMM</sequence>
<feature type="region of interest" description="Disordered" evidence="2">
    <location>
        <begin position="1"/>
        <end position="55"/>
    </location>
</feature>
<dbReference type="Pfam" id="PF00313">
    <property type="entry name" value="CSD"/>
    <property type="match status" value="1"/>
</dbReference>
<name>A0A2T7PYM7_POMCA</name>
<feature type="region of interest" description="Disordered" evidence="2">
    <location>
        <begin position="126"/>
        <end position="146"/>
    </location>
</feature>
<protein>
    <recommendedName>
        <fullName evidence="3">CSD domain-containing protein</fullName>
    </recommendedName>
</protein>
<proteinExistence type="predicted"/>
<dbReference type="GO" id="GO:0003730">
    <property type="term" value="F:mRNA 3'-UTR binding"/>
    <property type="evidence" value="ECO:0007669"/>
    <property type="project" value="TreeGrafter"/>
</dbReference>
<dbReference type="PANTHER" id="PTHR12962">
    <property type="entry name" value="CALCIUM-REGULATED HEAT STABLE PROTEIN CRHSP-24-RELATED"/>
    <property type="match status" value="1"/>
</dbReference>
<dbReference type="Proteomes" id="UP000245119">
    <property type="component" value="Linkage Group LG1"/>
</dbReference>
<gene>
    <name evidence="4" type="ORF">C0Q70_01123</name>
</gene>
<dbReference type="Gene3D" id="2.40.50.140">
    <property type="entry name" value="Nucleic acid-binding proteins"/>
    <property type="match status" value="1"/>
</dbReference>
<comment type="caution">
    <text evidence="4">The sequence shown here is derived from an EMBL/GenBank/DDBJ whole genome shotgun (WGS) entry which is preliminary data.</text>
</comment>
<dbReference type="STRING" id="400727.A0A2T7PYM7"/>
<dbReference type="InterPro" id="IPR012340">
    <property type="entry name" value="NA-bd_OB-fold"/>
</dbReference>